<dbReference type="GO" id="GO:0012505">
    <property type="term" value="C:endomembrane system"/>
    <property type="evidence" value="ECO:0007669"/>
    <property type="project" value="UniProtKB-SubCell"/>
</dbReference>
<evidence type="ECO:0000256" key="2">
    <source>
        <dbReference type="ARBA" id="ARBA00022448"/>
    </source>
</evidence>
<dbReference type="CDD" id="cd13553">
    <property type="entry name" value="PBP2_NrtA_CpmA_like"/>
    <property type="match status" value="1"/>
</dbReference>
<gene>
    <name evidence="8" type="ORF">EI77_01913</name>
</gene>
<comment type="caution">
    <text evidence="8">The sequence shown here is derived from an EMBL/GenBank/DDBJ whole genome shotgun (WGS) entry which is preliminary data.</text>
</comment>
<dbReference type="AlphaFoldDB" id="A0A4V3FG64"/>
<evidence type="ECO:0000256" key="4">
    <source>
        <dbReference type="ARBA" id="ARBA00022519"/>
    </source>
</evidence>
<evidence type="ECO:0000313" key="9">
    <source>
        <dbReference type="Proteomes" id="UP000295662"/>
    </source>
</evidence>
<dbReference type="InterPro" id="IPR044527">
    <property type="entry name" value="NrtA/CpmA_ABC-bd_dom"/>
</dbReference>
<evidence type="ECO:0000313" key="8">
    <source>
        <dbReference type="EMBL" id="TDU73443.1"/>
    </source>
</evidence>
<dbReference type="Pfam" id="PF13379">
    <property type="entry name" value="NMT1_2"/>
    <property type="match status" value="1"/>
</dbReference>
<evidence type="ECO:0000256" key="3">
    <source>
        <dbReference type="ARBA" id="ARBA00022475"/>
    </source>
</evidence>
<dbReference type="PANTHER" id="PTHR30024">
    <property type="entry name" value="ALIPHATIC SULFONATES-BINDING PROTEIN-RELATED"/>
    <property type="match status" value="1"/>
</dbReference>
<organism evidence="8 9">
    <name type="scientific">Prosthecobacter fusiformis</name>
    <dbReference type="NCBI Taxonomy" id="48464"/>
    <lineage>
        <taxon>Bacteria</taxon>
        <taxon>Pseudomonadati</taxon>
        <taxon>Verrucomicrobiota</taxon>
        <taxon>Verrucomicrobiia</taxon>
        <taxon>Verrucomicrobiales</taxon>
        <taxon>Verrucomicrobiaceae</taxon>
        <taxon>Prosthecobacter</taxon>
    </lineage>
</organism>
<evidence type="ECO:0000256" key="6">
    <source>
        <dbReference type="ARBA" id="ARBA00023136"/>
    </source>
</evidence>
<comment type="subcellular location">
    <subcellularLocation>
        <location evidence="1">Endomembrane system</location>
    </subcellularLocation>
</comment>
<dbReference type="SUPFAM" id="SSF53850">
    <property type="entry name" value="Periplasmic binding protein-like II"/>
    <property type="match status" value="1"/>
</dbReference>
<protein>
    <submittedName>
        <fullName evidence="8">Nitrate/nitrite transport system substrate-binding protein</fullName>
    </submittedName>
</protein>
<dbReference type="PANTHER" id="PTHR30024:SF7">
    <property type="entry name" value="NITRATE_NITRITE BINDING PROTEIN NRTA"/>
    <property type="match status" value="1"/>
</dbReference>
<dbReference type="PROSITE" id="PS51318">
    <property type="entry name" value="TAT"/>
    <property type="match status" value="1"/>
</dbReference>
<dbReference type="Proteomes" id="UP000295662">
    <property type="component" value="Unassembled WGS sequence"/>
</dbReference>
<name>A0A4V3FG64_9BACT</name>
<keyword evidence="2" id="KW-0813">Transport</keyword>
<dbReference type="EMBL" id="SOCA01000002">
    <property type="protein sequence ID" value="TDU73443.1"/>
    <property type="molecule type" value="Genomic_DNA"/>
</dbReference>
<keyword evidence="3" id="KW-1003">Cell membrane</keyword>
<comment type="similarity">
    <text evidence="7">Belongs to the CmpA/NrtA family.</text>
</comment>
<keyword evidence="5" id="KW-0732">Signal</keyword>
<evidence type="ECO:0000256" key="7">
    <source>
        <dbReference type="ARBA" id="ARBA00024031"/>
    </source>
</evidence>
<accession>A0A4V3FG64</accession>
<reference evidence="8 9" key="1">
    <citation type="submission" date="2019-03" db="EMBL/GenBank/DDBJ databases">
        <title>Genomic Encyclopedia of Archaeal and Bacterial Type Strains, Phase II (KMG-II): from individual species to whole genera.</title>
        <authorList>
            <person name="Goeker M."/>
        </authorList>
    </citation>
    <scope>NUCLEOTIDE SEQUENCE [LARGE SCALE GENOMIC DNA]</scope>
    <source>
        <strain evidence="8 9">ATCC 25309</strain>
    </source>
</reference>
<keyword evidence="4" id="KW-0997">Cell inner membrane</keyword>
<proteinExistence type="inferred from homology"/>
<sequence length="428" mass="46739">MKPLPTPISRRSLLQRSTAAGLGTLLSGLPQGWVGSAYADDSPERPDLNFGIIALTDCSSIVLAHEKGLFKKYGIKSTVTKGASWAAIRDSLSNNDLQATHMLIGMPIASTMGLGGAPKKPMIIPWLLNRNGQAITLANSLKGKVAADPKALKPFADEAKAAGTPMTFAMTFPPGTHAMWMRYYLAAGGIHPGDAMGGGADISLITVPPPQMVANMKVGKMDGFCVGEPWNARAIAEDIGFTAINTQAIWKDHPEKVCAFTEEFADKNPKTVKAVLKALHEASVWLDKMENREEQANIVSAATYINCPPQSLLLRLQGKYDMGDGRKFRDPDYMIFSDRNCNYPQPKYAKWWLTQLRRWGFTDGAPDYEAVTKQVMRTDIYEEAMKEIGYTHAGLDEKPETLFDGVTFDPKADLEAYAAGFAVKSLKA</sequence>
<dbReference type="RefSeq" id="WP_133794976.1">
    <property type="nucleotide sequence ID" value="NZ_SOCA01000002.1"/>
</dbReference>
<keyword evidence="9" id="KW-1185">Reference proteome</keyword>
<dbReference type="Gene3D" id="3.40.190.10">
    <property type="entry name" value="Periplasmic binding protein-like II"/>
    <property type="match status" value="2"/>
</dbReference>
<keyword evidence="6" id="KW-0472">Membrane</keyword>
<evidence type="ECO:0000256" key="1">
    <source>
        <dbReference type="ARBA" id="ARBA00004308"/>
    </source>
</evidence>
<evidence type="ECO:0000256" key="5">
    <source>
        <dbReference type="ARBA" id="ARBA00022729"/>
    </source>
</evidence>
<dbReference type="InterPro" id="IPR006311">
    <property type="entry name" value="TAT_signal"/>
</dbReference>
<dbReference type="OrthoDB" id="570524at2"/>